<dbReference type="SUPFAM" id="SSF52266">
    <property type="entry name" value="SGNH hydrolase"/>
    <property type="match status" value="1"/>
</dbReference>
<dbReference type="GO" id="GO:0016788">
    <property type="term" value="F:hydrolase activity, acting on ester bonds"/>
    <property type="evidence" value="ECO:0007669"/>
    <property type="project" value="InterPro"/>
</dbReference>
<sequence length="367" mass="40357">MAYYRDIIMMNVGILVVLVVGLWSVIGGAQQVPCYFIFGDSLVDNGNNNQLTSLAKANYFPYGIDFPGGPSGRFSNGKTAVDVIAENLGFNSYIPSYASARGQDILKGVNYASAAAGIREETGQQLGQRISFRGQVQNYQRTVSQVVNILGDENTAANYLSKCIYTIGLGSNDYLNNYFMPTIYSSSRQYTPQQYADALIQAYAQQLRILYNYGARKMALFGIGAIGCSPSELAQNSPDGRTCVSRINSANQLFNNGLKSLVDQFNNQFPDARFIYINVYDIFQDIINNPSSYGFRVTNAGCCGIGKNNGQITCLPLQAPCRDRKGFLFWDAFHPTEAGNSVIGRRAYNAQSALDAHPYDINRLAQI</sequence>
<dbReference type="GO" id="GO:0005576">
    <property type="term" value="C:extracellular region"/>
    <property type="evidence" value="ECO:0007669"/>
    <property type="project" value="UniProtKB-SubCell"/>
</dbReference>
<dbReference type="eggNOG" id="KOG0017">
    <property type="taxonomic scope" value="Eukaryota"/>
</dbReference>
<dbReference type="InterPro" id="IPR036514">
    <property type="entry name" value="SGNH_hydro_sf"/>
</dbReference>
<dbReference type="Pfam" id="PF00657">
    <property type="entry name" value="Lipase_GDSL"/>
    <property type="match status" value="1"/>
</dbReference>
<evidence type="ECO:0000256" key="7">
    <source>
        <dbReference type="ARBA" id="ARBA00023098"/>
    </source>
</evidence>
<keyword evidence="5" id="KW-0378">Hydrolase</keyword>
<dbReference type="GO" id="GO:0016042">
    <property type="term" value="P:lipid catabolic process"/>
    <property type="evidence" value="ECO:0007669"/>
    <property type="project" value="UniProtKB-KW"/>
</dbReference>
<proteinExistence type="inferred from homology"/>
<name>A0A1S2XC35_CICAR</name>
<dbReference type="Proteomes" id="UP000087171">
    <property type="component" value="Chromosome Ca1"/>
</dbReference>
<evidence type="ECO:0000256" key="3">
    <source>
        <dbReference type="ARBA" id="ARBA00022525"/>
    </source>
</evidence>
<evidence type="ECO:0000256" key="6">
    <source>
        <dbReference type="ARBA" id="ARBA00022963"/>
    </source>
</evidence>
<comment type="subcellular location">
    <subcellularLocation>
        <location evidence="1">Secreted</location>
    </subcellularLocation>
</comment>
<dbReference type="InterPro" id="IPR051238">
    <property type="entry name" value="GDSL_esterase/lipase"/>
</dbReference>
<keyword evidence="8" id="KW-1185">Reference proteome</keyword>
<keyword evidence="4" id="KW-0732">Signal</keyword>
<dbReference type="FunFam" id="3.40.50.1110:FF:000003">
    <property type="entry name" value="GDSL esterase/lipase APG"/>
    <property type="match status" value="1"/>
</dbReference>
<dbReference type="PaxDb" id="3827-XP_004485963.1"/>
<protein>
    <submittedName>
        <fullName evidence="9">GDSL esterase/lipase At1g29670-like</fullName>
    </submittedName>
</protein>
<keyword evidence="3" id="KW-0964">Secreted</keyword>
<dbReference type="OrthoDB" id="1600564at2759"/>
<dbReference type="InterPro" id="IPR035669">
    <property type="entry name" value="SGNH_plant_lipase-like"/>
</dbReference>
<reference evidence="9" key="2">
    <citation type="submission" date="2025-08" db="UniProtKB">
        <authorList>
            <consortium name="RefSeq"/>
        </authorList>
    </citation>
    <scope>IDENTIFICATION</scope>
    <source>
        <tissue evidence="9">Etiolated seedlings</tissue>
    </source>
</reference>
<dbReference type="PANTHER" id="PTHR45650:SF77">
    <property type="entry name" value="GDSL-LIKE LIPASE_ACYLHYDROLASE"/>
    <property type="match status" value="1"/>
</dbReference>
<evidence type="ECO:0000256" key="5">
    <source>
        <dbReference type="ARBA" id="ARBA00022801"/>
    </source>
</evidence>
<dbReference type="PANTHER" id="PTHR45650">
    <property type="entry name" value="GDSL-LIKE LIPASE/ACYLHYDROLASE-RELATED"/>
    <property type="match status" value="1"/>
</dbReference>
<dbReference type="KEGG" id="cam:101495909"/>
<evidence type="ECO:0000313" key="8">
    <source>
        <dbReference type="Proteomes" id="UP000087171"/>
    </source>
</evidence>
<dbReference type="InterPro" id="IPR001087">
    <property type="entry name" value="GDSL"/>
</dbReference>
<dbReference type="Gene3D" id="3.40.50.1110">
    <property type="entry name" value="SGNH hydrolase"/>
    <property type="match status" value="1"/>
</dbReference>
<evidence type="ECO:0000256" key="2">
    <source>
        <dbReference type="ARBA" id="ARBA00008668"/>
    </source>
</evidence>
<organism evidence="8 9">
    <name type="scientific">Cicer arietinum</name>
    <name type="common">Chickpea</name>
    <name type="synonym">Garbanzo</name>
    <dbReference type="NCBI Taxonomy" id="3827"/>
    <lineage>
        <taxon>Eukaryota</taxon>
        <taxon>Viridiplantae</taxon>
        <taxon>Streptophyta</taxon>
        <taxon>Embryophyta</taxon>
        <taxon>Tracheophyta</taxon>
        <taxon>Spermatophyta</taxon>
        <taxon>Magnoliopsida</taxon>
        <taxon>eudicotyledons</taxon>
        <taxon>Gunneridae</taxon>
        <taxon>Pentapetalae</taxon>
        <taxon>rosids</taxon>
        <taxon>fabids</taxon>
        <taxon>Fabales</taxon>
        <taxon>Fabaceae</taxon>
        <taxon>Papilionoideae</taxon>
        <taxon>50 kb inversion clade</taxon>
        <taxon>NPAAA clade</taxon>
        <taxon>Hologalegina</taxon>
        <taxon>IRL clade</taxon>
        <taxon>Cicereae</taxon>
        <taxon>Cicer</taxon>
    </lineage>
</organism>
<reference evidence="8" key="1">
    <citation type="journal article" date="2013" name="Nat. Biotechnol.">
        <title>Draft genome sequence of chickpea (Cicer arietinum) provides a resource for trait improvement.</title>
        <authorList>
            <person name="Varshney R.K."/>
            <person name="Song C."/>
            <person name="Saxena R.K."/>
            <person name="Azam S."/>
            <person name="Yu S."/>
            <person name="Sharpe A.G."/>
            <person name="Cannon S."/>
            <person name="Baek J."/>
            <person name="Rosen B.D."/>
            <person name="Tar'an B."/>
            <person name="Millan T."/>
            <person name="Zhang X."/>
            <person name="Ramsay L.D."/>
            <person name="Iwata A."/>
            <person name="Wang Y."/>
            <person name="Nelson W."/>
            <person name="Farmer A.D."/>
            <person name="Gaur P.M."/>
            <person name="Soderlund C."/>
            <person name="Penmetsa R.V."/>
            <person name="Xu C."/>
            <person name="Bharti A.K."/>
            <person name="He W."/>
            <person name="Winter P."/>
            <person name="Zhao S."/>
            <person name="Hane J.K."/>
            <person name="Carrasquilla-Garcia N."/>
            <person name="Condie J.A."/>
            <person name="Upadhyaya H.D."/>
            <person name="Luo M.C."/>
            <person name="Thudi M."/>
            <person name="Gowda C.L."/>
            <person name="Singh N.P."/>
            <person name="Lichtenzveig J."/>
            <person name="Gali K.K."/>
            <person name="Rubio J."/>
            <person name="Nadarajan N."/>
            <person name="Dolezel J."/>
            <person name="Bansal K.C."/>
            <person name="Xu X."/>
            <person name="Edwards D."/>
            <person name="Zhang G."/>
            <person name="Kahl G."/>
            <person name="Gil J."/>
            <person name="Singh K.B."/>
            <person name="Datta S.K."/>
            <person name="Jackson S.A."/>
            <person name="Wang J."/>
            <person name="Cook D.R."/>
        </authorList>
    </citation>
    <scope>NUCLEOTIDE SEQUENCE [LARGE SCALE GENOMIC DNA]</scope>
    <source>
        <strain evidence="8">cv. CDC Frontier</strain>
    </source>
</reference>
<evidence type="ECO:0000256" key="4">
    <source>
        <dbReference type="ARBA" id="ARBA00022729"/>
    </source>
</evidence>
<evidence type="ECO:0000313" key="9">
    <source>
        <dbReference type="RefSeq" id="XP_004485963.1"/>
    </source>
</evidence>
<comment type="similarity">
    <text evidence="2">Belongs to the 'GDSL' lipolytic enzyme family.</text>
</comment>
<accession>A0A1S2XC35</accession>
<keyword evidence="7" id="KW-0443">Lipid metabolism</keyword>
<gene>
    <name evidence="9" type="primary">LOC101495909</name>
</gene>
<keyword evidence="6" id="KW-0442">Lipid degradation</keyword>
<dbReference type="GeneID" id="101495909"/>
<evidence type="ECO:0000256" key="1">
    <source>
        <dbReference type="ARBA" id="ARBA00004613"/>
    </source>
</evidence>
<dbReference type="CDD" id="cd01837">
    <property type="entry name" value="SGNH_plant_lipase_like"/>
    <property type="match status" value="1"/>
</dbReference>
<dbReference type="AlphaFoldDB" id="A0A1S2XC35"/>
<dbReference type="RefSeq" id="XP_004485963.1">
    <property type="nucleotide sequence ID" value="XM_004485906.3"/>
</dbReference>